<organism evidence="1 2">
    <name type="scientific">Aphanomyces invadans</name>
    <dbReference type="NCBI Taxonomy" id="157072"/>
    <lineage>
        <taxon>Eukaryota</taxon>
        <taxon>Sar</taxon>
        <taxon>Stramenopiles</taxon>
        <taxon>Oomycota</taxon>
        <taxon>Saprolegniomycetes</taxon>
        <taxon>Saprolegniales</taxon>
        <taxon>Verrucalvaceae</taxon>
        <taxon>Aphanomyces</taxon>
    </lineage>
</organism>
<proteinExistence type="predicted"/>
<gene>
    <name evidence="1" type="ORF">DYB32_009421</name>
</gene>
<sequence length="244" mass="26195">MSSAAPFTEAHLVTIGHRCAALGEQGAWRLINALDAPAQLHLVESFARHGENARQDIASHVSTVKAERDAAPQANHDLRTQGRALEATLQHTADRLAEKTAQEAALGTRRHDLYEQVERFPCAHAAFPHYPATFEAAVSTALAEEFSALQSRGVKPTDLHDMEVSAMEMPPPARNCFTVAALAISHASVGNPDVLLLAPLAPSLPRLRLATASLGLSSAEVIVVPTETVAVREKALLSRREAPY</sequence>
<dbReference type="Proteomes" id="UP000285060">
    <property type="component" value="Unassembled WGS sequence"/>
</dbReference>
<protein>
    <submittedName>
        <fullName evidence="1">Uncharacterized protein</fullName>
    </submittedName>
</protein>
<keyword evidence="2" id="KW-1185">Reference proteome</keyword>
<accession>A0A3R6YSH6</accession>
<dbReference type="AlphaFoldDB" id="A0A3R6YSH6"/>
<comment type="caution">
    <text evidence="1">The sequence shown here is derived from an EMBL/GenBank/DDBJ whole genome shotgun (WGS) entry which is preliminary data.</text>
</comment>
<evidence type="ECO:0000313" key="1">
    <source>
        <dbReference type="EMBL" id="RHY22702.1"/>
    </source>
</evidence>
<dbReference type="VEuPathDB" id="FungiDB:H310_04687"/>
<name>A0A3R6YSH6_9STRA</name>
<reference evidence="1 2" key="1">
    <citation type="submission" date="2018-08" db="EMBL/GenBank/DDBJ databases">
        <title>Aphanomyces genome sequencing and annotation.</title>
        <authorList>
            <person name="Minardi D."/>
            <person name="Oidtmann B."/>
            <person name="Van Der Giezen M."/>
            <person name="Studholme D.J."/>
        </authorList>
    </citation>
    <scope>NUCLEOTIDE SEQUENCE [LARGE SCALE GENOMIC DNA]</scope>
    <source>
        <strain evidence="1 2">NJM0002</strain>
    </source>
</reference>
<evidence type="ECO:0000313" key="2">
    <source>
        <dbReference type="Proteomes" id="UP000285060"/>
    </source>
</evidence>
<dbReference type="EMBL" id="QUSY01002023">
    <property type="protein sequence ID" value="RHY22702.1"/>
    <property type="molecule type" value="Genomic_DNA"/>
</dbReference>